<dbReference type="EC" id="3.1.11.6" evidence="5"/>
<evidence type="ECO:0000313" key="11">
    <source>
        <dbReference type="Proteomes" id="UP001165648"/>
    </source>
</evidence>
<comment type="caution">
    <text evidence="10">The sequence shown here is derived from an EMBL/GenBank/DDBJ whole genome shotgun (WGS) entry which is preliminary data.</text>
</comment>
<dbReference type="NCBIfam" id="TIGR00237">
    <property type="entry name" value="xseA"/>
    <property type="match status" value="1"/>
</dbReference>
<name>A0ABT3W444_9PROT</name>
<evidence type="ECO:0000256" key="4">
    <source>
        <dbReference type="ARBA" id="ARBA00022839"/>
    </source>
</evidence>
<dbReference type="InterPro" id="IPR025824">
    <property type="entry name" value="OB-fold_nuc-bd_dom"/>
</dbReference>
<dbReference type="RefSeq" id="WP_266106571.1">
    <property type="nucleotide sequence ID" value="NZ_JANIDW010000001.1"/>
</dbReference>
<dbReference type="GO" id="GO:0008855">
    <property type="term" value="F:exodeoxyribonuclease VII activity"/>
    <property type="evidence" value="ECO:0007669"/>
    <property type="project" value="UniProtKB-EC"/>
</dbReference>
<feature type="domain" description="Exonuclease VII large subunit C-terminal" evidence="8">
    <location>
        <begin position="141"/>
        <end position="472"/>
    </location>
</feature>
<reference evidence="10 11" key="1">
    <citation type="submission" date="2022-07" db="EMBL/GenBank/DDBJ databases">
        <title>Bombella genomes.</title>
        <authorList>
            <person name="Harer L."/>
            <person name="Styblova S."/>
            <person name="Ehrmann M."/>
        </authorList>
    </citation>
    <scope>NUCLEOTIDE SEQUENCE [LARGE SCALE GENOMIC DNA]</scope>
    <source>
        <strain evidence="10 11">TMW 2.2558</strain>
    </source>
</reference>
<dbReference type="InterPro" id="IPR020579">
    <property type="entry name" value="Exonuc_VII_lsu_C"/>
</dbReference>
<dbReference type="EMBL" id="JANIDW010000001">
    <property type="protein sequence ID" value="MCX5613812.1"/>
    <property type="molecule type" value="Genomic_DNA"/>
</dbReference>
<feature type="compositionally biased region" description="Polar residues" evidence="7">
    <location>
        <begin position="10"/>
        <end position="20"/>
    </location>
</feature>
<protein>
    <recommendedName>
        <fullName evidence="5">Exodeoxyribonuclease 7 large subunit</fullName>
        <ecNumber evidence="5">3.1.11.6</ecNumber>
    </recommendedName>
    <alternativeName>
        <fullName evidence="5">Exodeoxyribonuclease VII large subunit</fullName>
        <shortName evidence="5">Exonuclease VII large subunit</shortName>
    </alternativeName>
</protein>
<dbReference type="Proteomes" id="UP001165648">
    <property type="component" value="Unassembled WGS sequence"/>
</dbReference>
<sequence>MERDLLFSAQEPQNATSAGSNIPEYSVGAISSAIKRVLEGSFGRVRVRGEITEMKRYASGHIYLSLKDEGGKIAGVIWRGNASRLGMVPENGTEVIATGRISSYGERSSYQLIIERMEFAGEGAMLARIEALRVRLRDEGLFAPERKKPIPSLPHRVGVITSRSGAVLHDICTTIARRFPREILLWPVAVQGEGAAQQIAHAVKAMGQLPHPPDVLIVARGGGSLEDLMAFNDEAVVRAVAACPLPVISAVGHETDTTLVDYAADRRAPTPTAAAEMAVPVRSELVADLAHRAARLSSGLVGILQKQSLQLQAMAARMLDLPSLLDTARMRLDDRAQRLELALPGFVMRARARLGEAAFHLPAMETVLGQRHRLLEGQAGRLQAGWERFWQGCQMRLMRMPLQIGVIQGQCAVQRERLVGVARHLEAVSPRAVLERGYVLVQDAKGRPVTHAAALPQGGAVQLAFADGARQAKLEPNEGGKKRHRKGRVVHETAATPPEADNKSQGELAL</sequence>
<dbReference type="Pfam" id="PF02601">
    <property type="entry name" value="Exonuc_VII_L"/>
    <property type="match status" value="1"/>
</dbReference>
<feature type="region of interest" description="Disordered" evidence="7">
    <location>
        <begin position="1"/>
        <end position="21"/>
    </location>
</feature>
<evidence type="ECO:0000256" key="5">
    <source>
        <dbReference type="HAMAP-Rule" id="MF_00378"/>
    </source>
</evidence>
<accession>A0ABT3W444</accession>
<dbReference type="PANTHER" id="PTHR30008:SF0">
    <property type="entry name" value="EXODEOXYRIBONUCLEASE 7 LARGE SUBUNIT"/>
    <property type="match status" value="1"/>
</dbReference>
<dbReference type="PANTHER" id="PTHR30008">
    <property type="entry name" value="EXODEOXYRIBONUCLEASE 7 LARGE SUBUNIT"/>
    <property type="match status" value="1"/>
</dbReference>
<comment type="subcellular location">
    <subcellularLocation>
        <location evidence="5 6">Cytoplasm</location>
    </subcellularLocation>
</comment>
<keyword evidence="1 5" id="KW-0963">Cytoplasm</keyword>
<dbReference type="CDD" id="cd04489">
    <property type="entry name" value="ExoVII_LU_OBF"/>
    <property type="match status" value="1"/>
</dbReference>
<organism evidence="10 11">
    <name type="scientific">Bombella saccharophila</name>
    <dbReference type="NCBI Taxonomy" id="2967338"/>
    <lineage>
        <taxon>Bacteria</taxon>
        <taxon>Pseudomonadati</taxon>
        <taxon>Pseudomonadota</taxon>
        <taxon>Alphaproteobacteria</taxon>
        <taxon>Acetobacterales</taxon>
        <taxon>Acetobacteraceae</taxon>
        <taxon>Bombella</taxon>
    </lineage>
</organism>
<evidence type="ECO:0000256" key="2">
    <source>
        <dbReference type="ARBA" id="ARBA00022722"/>
    </source>
</evidence>
<dbReference type="InterPro" id="IPR003753">
    <property type="entry name" value="Exonuc_VII_L"/>
</dbReference>
<evidence type="ECO:0000259" key="9">
    <source>
        <dbReference type="Pfam" id="PF13742"/>
    </source>
</evidence>
<evidence type="ECO:0000256" key="1">
    <source>
        <dbReference type="ARBA" id="ARBA00022490"/>
    </source>
</evidence>
<dbReference type="HAMAP" id="MF_00378">
    <property type="entry name" value="Exonuc_7_L"/>
    <property type="match status" value="1"/>
</dbReference>
<comment type="subunit">
    <text evidence="5">Heterooligomer composed of large and small subunits.</text>
</comment>
<gene>
    <name evidence="5 10" type="primary">xseA</name>
    <name evidence="10" type="ORF">NQF64_00915</name>
</gene>
<feature type="domain" description="OB-fold nucleic acid binding" evidence="9">
    <location>
        <begin position="25"/>
        <end position="118"/>
    </location>
</feature>
<feature type="region of interest" description="Disordered" evidence="7">
    <location>
        <begin position="471"/>
        <end position="510"/>
    </location>
</feature>
<comment type="catalytic activity">
    <reaction evidence="5 6">
        <text>Exonucleolytic cleavage in either 5'- to 3'- or 3'- to 5'-direction to yield nucleoside 5'-phosphates.</text>
        <dbReference type="EC" id="3.1.11.6"/>
    </reaction>
</comment>
<evidence type="ECO:0000256" key="3">
    <source>
        <dbReference type="ARBA" id="ARBA00022801"/>
    </source>
</evidence>
<feature type="compositionally biased region" description="Basic and acidic residues" evidence="7">
    <location>
        <begin position="471"/>
        <end position="480"/>
    </location>
</feature>
<evidence type="ECO:0000256" key="6">
    <source>
        <dbReference type="RuleBase" id="RU004355"/>
    </source>
</evidence>
<keyword evidence="3 5" id="KW-0378">Hydrolase</keyword>
<evidence type="ECO:0000313" key="10">
    <source>
        <dbReference type="EMBL" id="MCX5613812.1"/>
    </source>
</evidence>
<keyword evidence="4 5" id="KW-0269">Exonuclease</keyword>
<proteinExistence type="inferred from homology"/>
<comment type="similarity">
    <text evidence="5 6">Belongs to the XseA family.</text>
</comment>
<evidence type="ECO:0000256" key="7">
    <source>
        <dbReference type="SAM" id="MobiDB-lite"/>
    </source>
</evidence>
<dbReference type="Pfam" id="PF13742">
    <property type="entry name" value="tRNA_anti_2"/>
    <property type="match status" value="1"/>
</dbReference>
<comment type="function">
    <text evidence="5">Bidirectionally degrades single-stranded DNA into large acid-insoluble oligonucleotides, which are then degraded further into small acid-soluble oligonucleotides.</text>
</comment>
<evidence type="ECO:0000259" key="8">
    <source>
        <dbReference type="Pfam" id="PF02601"/>
    </source>
</evidence>
<keyword evidence="11" id="KW-1185">Reference proteome</keyword>
<keyword evidence="2 5" id="KW-0540">Nuclease</keyword>